<dbReference type="InParanoid" id="A0A286U597"/>
<dbReference type="PROSITE" id="PS50245">
    <property type="entry name" value="CAP_GLY_2"/>
    <property type="match status" value="1"/>
</dbReference>
<feature type="compositionally biased region" description="Low complexity" evidence="1">
    <location>
        <begin position="228"/>
        <end position="258"/>
    </location>
</feature>
<feature type="compositionally biased region" description="Polar residues" evidence="1">
    <location>
        <begin position="204"/>
        <end position="217"/>
    </location>
</feature>
<dbReference type="STRING" id="2282107.A0A286U597"/>
<evidence type="ECO:0000313" key="4">
    <source>
        <dbReference type="Proteomes" id="UP000217199"/>
    </source>
</evidence>
<feature type="region of interest" description="Disordered" evidence="1">
    <location>
        <begin position="538"/>
        <end position="568"/>
    </location>
</feature>
<proteinExistence type="predicted"/>
<dbReference type="AlphaFoldDB" id="A0A286U597"/>
<feature type="compositionally biased region" description="Polar residues" evidence="1">
    <location>
        <begin position="122"/>
        <end position="154"/>
    </location>
</feature>
<name>A0A286U597_9AGAM</name>
<comment type="caution">
    <text evidence="3">The sequence shown here is derived from an EMBL/GenBank/DDBJ whole genome shotgun (WGS) entry which is preliminary data.</text>
</comment>
<dbReference type="Proteomes" id="UP000217199">
    <property type="component" value="Unassembled WGS sequence"/>
</dbReference>
<gene>
    <name evidence="3" type="ORF">PNOK_0976700</name>
</gene>
<feature type="compositionally biased region" description="Low complexity" evidence="1">
    <location>
        <begin position="163"/>
        <end position="176"/>
    </location>
</feature>
<protein>
    <recommendedName>
        <fullName evidence="2">CAP-Gly domain-containing protein</fullName>
    </recommendedName>
</protein>
<dbReference type="OrthoDB" id="3268283at2759"/>
<dbReference type="Gene3D" id="2.30.30.190">
    <property type="entry name" value="CAP Gly-rich-like domain"/>
    <property type="match status" value="1"/>
</dbReference>
<feature type="compositionally biased region" description="Low complexity" evidence="1">
    <location>
        <begin position="427"/>
        <end position="439"/>
    </location>
</feature>
<feature type="compositionally biased region" description="Basic and acidic residues" evidence="1">
    <location>
        <begin position="177"/>
        <end position="199"/>
    </location>
</feature>
<evidence type="ECO:0000256" key="1">
    <source>
        <dbReference type="SAM" id="MobiDB-lite"/>
    </source>
</evidence>
<feature type="region of interest" description="Disordered" evidence="1">
    <location>
        <begin position="122"/>
        <end position="303"/>
    </location>
</feature>
<feature type="region of interest" description="Disordered" evidence="1">
    <location>
        <begin position="27"/>
        <end position="46"/>
    </location>
</feature>
<feature type="compositionally biased region" description="Polar residues" evidence="1">
    <location>
        <begin position="269"/>
        <end position="282"/>
    </location>
</feature>
<accession>A0A286U597</accession>
<dbReference type="SUPFAM" id="SSF74924">
    <property type="entry name" value="Cap-Gly domain"/>
    <property type="match status" value="1"/>
</dbReference>
<dbReference type="InterPro" id="IPR000938">
    <property type="entry name" value="CAP-Gly_domain"/>
</dbReference>
<evidence type="ECO:0000259" key="2">
    <source>
        <dbReference type="PROSITE" id="PS50245"/>
    </source>
</evidence>
<feature type="compositionally biased region" description="Basic residues" evidence="1">
    <location>
        <begin position="549"/>
        <end position="558"/>
    </location>
</feature>
<feature type="compositionally biased region" description="Basic and acidic residues" evidence="1">
    <location>
        <begin position="346"/>
        <end position="357"/>
    </location>
</feature>
<feature type="compositionally biased region" description="Basic and acidic residues" evidence="1">
    <location>
        <begin position="371"/>
        <end position="383"/>
    </location>
</feature>
<evidence type="ECO:0000313" key="3">
    <source>
        <dbReference type="EMBL" id="PAV14689.1"/>
    </source>
</evidence>
<dbReference type="Pfam" id="PF01302">
    <property type="entry name" value="CAP_GLY"/>
    <property type="match status" value="1"/>
</dbReference>
<feature type="region of interest" description="Disordered" evidence="1">
    <location>
        <begin position="315"/>
        <end position="444"/>
    </location>
</feature>
<keyword evidence="4" id="KW-1185">Reference proteome</keyword>
<feature type="domain" description="CAP-Gly" evidence="2">
    <location>
        <begin position="475"/>
        <end position="528"/>
    </location>
</feature>
<feature type="compositionally biased region" description="Low complexity" evidence="1">
    <location>
        <begin position="315"/>
        <end position="326"/>
    </location>
</feature>
<dbReference type="InterPro" id="IPR036859">
    <property type="entry name" value="CAP-Gly_dom_sf"/>
</dbReference>
<organism evidence="3 4">
    <name type="scientific">Pyrrhoderma noxium</name>
    <dbReference type="NCBI Taxonomy" id="2282107"/>
    <lineage>
        <taxon>Eukaryota</taxon>
        <taxon>Fungi</taxon>
        <taxon>Dikarya</taxon>
        <taxon>Basidiomycota</taxon>
        <taxon>Agaricomycotina</taxon>
        <taxon>Agaricomycetes</taxon>
        <taxon>Hymenochaetales</taxon>
        <taxon>Hymenochaetaceae</taxon>
        <taxon>Pyrrhoderma</taxon>
    </lineage>
</organism>
<sequence>MARTGLRPTLSRTGILSQVRSSSASVATHSVLPTKSQGSLRKENRRSPEWVPFSGYSISPMVNRAPSINFTHSATSPTLSSARRASITKGHRPRIFTSNIKYTSDTASVLSVYERNVVTVQRPKSTASVTSTRSHASTIRRNTANTVPSSTTQQTLRPPPSPVRSTSSLSNASLSSPKDDSTSGFRTPRDSMTSRDSIARSRKMSTASTTSNVSMRSTAPVRSRRLSEASVSSTTTTGAARNRRISITSTTTTATTAAGQKKTMIRKSPSATSLRTTNSTAGSAARKSVVAPGMTKSASADDRKCLSGTKKITTTTSATMTTPQSKAPVTAVNANGSPNKPLPKSPSKENIDPERTGSTDSNNNKTIKSKSRVEATMKEDKRNVQSPSSDSGSTATRATVRRKGSNDTITLSKKKKIVSSTAGKAKTGSSSTPSEEGTPVAAPAVQPKGATLDIGIPCLIFSKRKRFRAFARYIGEVEGETGPWVGVEVPVTGDGWDDQQQSDGRAWHDGSWGGVKYFDVGSYTSEWGDDERLTRRRRNDLSSSFSSQRSHHHHHHNNNKYGSYHYKGTKREGDTLSIERKKRMRSGSPSVSDVSTAEYRGLFVRPQQVLYVLDAVGDL</sequence>
<feature type="compositionally biased region" description="Polar residues" evidence="1">
    <location>
        <begin position="384"/>
        <end position="397"/>
    </location>
</feature>
<reference evidence="3 4" key="1">
    <citation type="journal article" date="2017" name="Mol. Ecol.">
        <title>Comparative and population genomic landscape of Phellinus noxius: A hypervariable fungus causing root rot in trees.</title>
        <authorList>
            <person name="Chung C.L."/>
            <person name="Lee T.J."/>
            <person name="Akiba M."/>
            <person name="Lee H.H."/>
            <person name="Kuo T.H."/>
            <person name="Liu D."/>
            <person name="Ke H.M."/>
            <person name="Yokoi T."/>
            <person name="Roa M.B."/>
            <person name="Lu M.J."/>
            <person name="Chang Y.Y."/>
            <person name="Ann P.J."/>
            <person name="Tsai J.N."/>
            <person name="Chen C.Y."/>
            <person name="Tzean S.S."/>
            <person name="Ota Y."/>
            <person name="Hattori T."/>
            <person name="Sahashi N."/>
            <person name="Liou R.F."/>
            <person name="Kikuchi T."/>
            <person name="Tsai I.J."/>
        </authorList>
    </citation>
    <scope>NUCLEOTIDE SEQUENCE [LARGE SCALE GENOMIC DNA]</scope>
    <source>
        <strain evidence="3 4">FFPRI411160</strain>
    </source>
</reference>
<feature type="compositionally biased region" description="Polar residues" evidence="1">
    <location>
        <begin position="27"/>
        <end position="39"/>
    </location>
</feature>
<dbReference type="EMBL" id="NBII01000012">
    <property type="protein sequence ID" value="PAV14689.1"/>
    <property type="molecule type" value="Genomic_DNA"/>
</dbReference>